<evidence type="ECO:0000256" key="1">
    <source>
        <dbReference type="ARBA" id="ARBA00006484"/>
    </source>
</evidence>
<organism evidence="4 5">
    <name type="scientific">Bifiguratus adelaidae</name>
    <dbReference type="NCBI Taxonomy" id="1938954"/>
    <lineage>
        <taxon>Eukaryota</taxon>
        <taxon>Fungi</taxon>
        <taxon>Fungi incertae sedis</taxon>
        <taxon>Mucoromycota</taxon>
        <taxon>Mucoromycotina</taxon>
        <taxon>Endogonomycetes</taxon>
        <taxon>Endogonales</taxon>
        <taxon>Endogonales incertae sedis</taxon>
        <taxon>Bifiguratus</taxon>
    </lineage>
</organism>
<accession>A0A261XTS2</accession>
<dbReference type="PRINTS" id="PR00081">
    <property type="entry name" value="GDHRDH"/>
</dbReference>
<keyword evidence="5" id="KW-1185">Reference proteome</keyword>
<dbReference type="Proteomes" id="UP000242875">
    <property type="component" value="Unassembled WGS sequence"/>
</dbReference>
<dbReference type="PANTHER" id="PTHR24320:SF282">
    <property type="entry name" value="WW DOMAIN-CONTAINING OXIDOREDUCTASE"/>
    <property type="match status" value="1"/>
</dbReference>
<reference evidence="4 5" key="1">
    <citation type="journal article" date="2017" name="Mycologia">
        <title>Bifiguratus adelaidae, gen. et sp. nov., a new member of Mucoromycotina in endophytic and soil-dwelling habitats.</title>
        <authorList>
            <person name="Torres-Cruz T.J."/>
            <person name="Billingsley Tobias T.L."/>
            <person name="Almatruk M."/>
            <person name="Hesse C."/>
            <person name="Kuske C.R."/>
            <person name="Desiro A."/>
            <person name="Benucci G.M."/>
            <person name="Bonito G."/>
            <person name="Stajich J.E."/>
            <person name="Dunlap C."/>
            <person name="Arnold A.E."/>
            <person name="Porras-Alfaro A."/>
        </authorList>
    </citation>
    <scope>NUCLEOTIDE SEQUENCE [LARGE SCALE GENOMIC DNA]</scope>
    <source>
        <strain evidence="4 5">AZ0501</strain>
    </source>
</reference>
<evidence type="ECO:0000256" key="3">
    <source>
        <dbReference type="ARBA" id="ARBA00023002"/>
    </source>
</evidence>
<evidence type="ECO:0000256" key="2">
    <source>
        <dbReference type="ARBA" id="ARBA00022857"/>
    </source>
</evidence>
<keyword evidence="3" id="KW-0560">Oxidoreductase</keyword>
<comment type="similarity">
    <text evidence="1">Belongs to the short-chain dehydrogenases/reductases (SDR) family.</text>
</comment>
<dbReference type="InterPro" id="IPR036291">
    <property type="entry name" value="NAD(P)-bd_dom_sf"/>
</dbReference>
<protein>
    <recommendedName>
        <fullName evidence="6">NAD(P)-binding protein</fullName>
    </recommendedName>
</protein>
<dbReference type="Pfam" id="PF00106">
    <property type="entry name" value="adh_short"/>
    <property type="match status" value="1"/>
</dbReference>
<dbReference type="InterPro" id="IPR002347">
    <property type="entry name" value="SDR_fam"/>
</dbReference>
<dbReference type="GO" id="GO:0016491">
    <property type="term" value="F:oxidoreductase activity"/>
    <property type="evidence" value="ECO:0007669"/>
    <property type="project" value="UniProtKB-KW"/>
</dbReference>
<dbReference type="Gene3D" id="3.40.50.720">
    <property type="entry name" value="NAD(P)-binding Rossmann-like Domain"/>
    <property type="match status" value="1"/>
</dbReference>
<dbReference type="PANTHER" id="PTHR24320">
    <property type="entry name" value="RETINOL DEHYDROGENASE"/>
    <property type="match status" value="1"/>
</dbReference>
<comment type="caution">
    <text evidence="4">The sequence shown here is derived from an EMBL/GenBank/DDBJ whole genome shotgun (WGS) entry which is preliminary data.</text>
</comment>
<dbReference type="OrthoDB" id="191139at2759"/>
<evidence type="ECO:0000313" key="4">
    <source>
        <dbReference type="EMBL" id="OZJ01765.1"/>
    </source>
</evidence>
<dbReference type="EMBL" id="MVBO01000245">
    <property type="protein sequence ID" value="OZJ01765.1"/>
    <property type="molecule type" value="Genomic_DNA"/>
</dbReference>
<evidence type="ECO:0000313" key="5">
    <source>
        <dbReference type="Proteomes" id="UP000242875"/>
    </source>
</evidence>
<sequence length="328" mass="36087">MFGFGEPTYDPVKDIPDLTGKVAIVTGANSGIGYQTAQQLVNHGAKVYLAGRNESKVLVAIEQMQKENQTLRGKNMANFLHLDLSEPKGVKAAADAFMAKESRLDILVNNAAAMNMGHFILDIGLTDTMMSNYIGPWIFTTSLLPLMKKTAADPLADVRIVNVASQVHSIVPVDAKLDSVDDLNQAFAEGAATAGLLVRLKRYGLEKLCEILFTTELQRRLDEESVPITCISLHPGMLATGAMKEWWIYYLLKVFGDTPLQAAKCSLFAATSPVVKEKRDEYKGKFLMPVDKITPPLCPQGRDEELAKRLWLLTETVVNNIFEKGVAQ</sequence>
<dbReference type="AlphaFoldDB" id="A0A261XTS2"/>
<keyword evidence="2" id="KW-0521">NADP</keyword>
<gene>
    <name evidence="4" type="ORF">BZG36_05305</name>
</gene>
<dbReference type="SUPFAM" id="SSF51735">
    <property type="entry name" value="NAD(P)-binding Rossmann-fold domains"/>
    <property type="match status" value="1"/>
</dbReference>
<name>A0A261XTS2_9FUNG</name>
<evidence type="ECO:0008006" key="6">
    <source>
        <dbReference type="Google" id="ProtNLM"/>
    </source>
</evidence>
<proteinExistence type="inferred from homology"/>